<dbReference type="PROSITE" id="PS51679">
    <property type="entry name" value="SAM_MT_C5"/>
    <property type="match status" value="1"/>
</dbReference>
<dbReference type="PANTHER" id="PTHR46098">
    <property type="entry name" value="TRNA (CYTOSINE(38)-C(5))-METHYLTRANSFERASE"/>
    <property type="match status" value="1"/>
</dbReference>
<dbReference type="Pfam" id="PF00145">
    <property type="entry name" value="DNA_methylase"/>
    <property type="match status" value="1"/>
</dbReference>
<keyword evidence="2 6" id="KW-0808">Transferase</keyword>
<evidence type="ECO:0000256" key="5">
    <source>
        <dbReference type="ARBA" id="ARBA00047422"/>
    </source>
</evidence>
<name>A0A1B6VZL8_9NEIS</name>
<protein>
    <recommendedName>
        <fullName evidence="8">Cytosine-specific methyltransferase</fullName>
        <ecNumber evidence="8">2.1.1.37</ecNumber>
    </recommendedName>
</protein>
<dbReference type="OrthoDB" id="9813719at2"/>
<gene>
    <name evidence="9" type="ORF">A7Q00_04645</name>
</gene>
<evidence type="ECO:0000256" key="1">
    <source>
        <dbReference type="ARBA" id="ARBA00022603"/>
    </source>
</evidence>
<accession>A0A1B6VZL8</accession>
<evidence type="ECO:0000313" key="9">
    <source>
        <dbReference type="EMBL" id="OAM43707.1"/>
    </source>
</evidence>
<dbReference type="InterPro" id="IPR029063">
    <property type="entry name" value="SAM-dependent_MTases_sf"/>
</dbReference>
<evidence type="ECO:0000256" key="8">
    <source>
        <dbReference type="RuleBase" id="RU000417"/>
    </source>
</evidence>
<dbReference type="CDD" id="cd00315">
    <property type="entry name" value="Cyt_C5_DNA_methylase"/>
    <property type="match status" value="1"/>
</dbReference>
<reference evidence="10" key="1">
    <citation type="submission" date="2016-05" db="EMBL/GenBank/DDBJ databases">
        <title>Draft genome of Corynebacterium afermentans subsp. afermentans LCDC 88199T.</title>
        <authorList>
            <person name="Bernier A.-M."/>
            <person name="Bernard K."/>
        </authorList>
    </citation>
    <scope>NUCLEOTIDE SEQUENCE [LARGE SCALE GENOMIC DNA]</scope>
    <source>
        <strain evidence="10">NML130454</strain>
    </source>
</reference>
<dbReference type="Gene3D" id="3.90.120.10">
    <property type="entry name" value="DNA Methylase, subunit A, domain 2"/>
    <property type="match status" value="1"/>
</dbReference>
<dbReference type="GO" id="GO:0003886">
    <property type="term" value="F:DNA (cytosine-5-)-methyltransferase activity"/>
    <property type="evidence" value="ECO:0007669"/>
    <property type="project" value="UniProtKB-EC"/>
</dbReference>
<dbReference type="GO" id="GO:0032259">
    <property type="term" value="P:methylation"/>
    <property type="evidence" value="ECO:0007669"/>
    <property type="project" value="UniProtKB-KW"/>
</dbReference>
<dbReference type="EC" id="2.1.1.37" evidence="8"/>
<dbReference type="STRING" id="1795832.A7Q00_04645"/>
<comment type="caution">
    <text evidence="9">The sequence shown here is derived from an EMBL/GenBank/DDBJ whole genome shotgun (WGS) entry which is preliminary data.</text>
</comment>
<evidence type="ECO:0000256" key="3">
    <source>
        <dbReference type="ARBA" id="ARBA00022691"/>
    </source>
</evidence>
<dbReference type="EMBL" id="LXSQ01000012">
    <property type="protein sequence ID" value="OAM43707.1"/>
    <property type="molecule type" value="Genomic_DNA"/>
</dbReference>
<evidence type="ECO:0000256" key="2">
    <source>
        <dbReference type="ARBA" id="ARBA00022679"/>
    </source>
</evidence>
<dbReference type="InterPro" id="IPR031303">
    <property type="entry name" value="C5_meth_CS"/>
</dbReference>
<dbReference type="PROSITE" id="PS00095">
    <property type="entry name" value="C5_MTASE_2"/>
    <property type="match status" value="1"/>
</dbReference>
<dbReference type="Proteomes" id="UP000077726">
    <property type="component" value="Unassembled WGS sequence"/>
</dbReference>
<keyword evidence="4" id="KW-0680">Restriction system</keyword>
<keyword evidence="10" id="KW-1185">Reference proteome</keyword>
<proteinExistence type="inferred from homology"/>
<dbReference type="InterPro" id="IPR050750">
    <property type="entry name" value="C5-MTase"/>
</dbReference>
<dbReference type="NCBIfam" id="TIGR00675">
    <property type="entry name" value="dcm"/>
    <property type="match status" value="1"/>
</dbReference>
<sequence length="419" mass="47599">MIRFVDLFSGTGGIRLGFESAMHELGYKTQCVKSAEIDKAACQTYELNFGENPYCDVTTLENIEPFDVLLAGFPCQAFSSAGKQLGFQDTRGTLFFDIARLIKKYQPSLCLLENVRGLLSHDHGKTFNTIKNVLSDLGYFVDYRLLNSSNFGVPQNRVRIYIIATKKIKPVLTLNSDLGAKDSHSFQEYTKSPLFDNYHHCLVKDILENNPDKKYDCSEKFVSQLKKALKNNLKKLHGLRLIDSRNGNSLHSWDLGLKGECQPNEIEFMNLLIANRRKKIFGTHQDGKALSKEQIKTFYKHTDVDIVIKSLLDKNYIKENDGMYNLVAGNMSFEVFKFLDPESISITLTASDSNRLGVYHNNRIRKLTPRECARLQGYPDDFILHPIDSSAYKQLGNAVSVPVIKKIVENIMNNNKNII</sequence>
<evidence type="ECO:0000256" key="7">
    <source>
        <dbReference type="RuleBase" id="RU000416"/>
    </source>
</evidence>
<evidence type="ECO:0000313" key="10">
    <source>
        <dbReference type="Proteomes" id="UP000077726"/>
    </source>
</evidence>
<keyword evidence="1 6" id="KW-0489">Methyltransferase</keyword>
<feature type="active site" evidence="6">
    <location>
        <position position="75"/>
    </location>
</feature>
<dbReference type="AlphaFoldDB" id="A0A1B6VZL8"/>
<dbReference type="SUPFAM" id="SSF53335">
    <property type="entry name" value="S-adenosyl-L-methionine-dependent methyltransferases"/>
    <property type="match status" value="1"/>
</dbReference>
<dbReference type="PROSITE" id="PS00094">
    <property type="entry name" value="C5_MTASE_1"/>
    <property type="match status" value="1"/>
</dbReference>
<dbReference type="PANTHER" id="PTHR46098:SF1">
    <property type="entry name" value="TRNA (CYTOSINE(38)-C(5))-METHYLTRANSFERASE"/>
    <property type="match status" value="1"/>
</dbReference>
<keyword evidence="3 6" id="KW-0949">S-adenosyl-L-methionine</keyword>
<evidence type="ECO:0000256" key="6">
    <source>
        <dbReference type="PROSITE-ProRule" id="PRU01016"/>
    </source>
</evidence>
<comment type="catalytic activity">
    <reaction evidence="5 8">
        <text>a 2'-deoxycytidine in DNA + S-adenosyl-L-methionine = a 5-methyl-2'-deoxycytidine in DNA + S-adenosyl-L-homocysteine + H(+)</text>
        <dbReference type="Rhea" id="RHEA:13681"/>
        <dbReference type="Rhea" id="RHEA-COMP:11369"/>
        <dbReference type="Rhea" id="RHEA-COMP:11370"/>
        <dbReference type="ChEBI" id="CHEBI:15378"/>
        <dbReference type="ChEBI" id="CHEBI:57856"/>
        <dbReference type="ChEBI" id="CHEBI:59789"/>
        <dbReference type="ChEBI" id="CHEBI:85452"/>
        <dbReference type="ChEBI" id="CHEBI:85454"/>
        <dbReference type="EC" id="2.1.1.37"/>
    </reaction>
</comment>
<evidence type="ECO:0000256" key="4">
    <source>
        <dbReference type="ARBA" id="ARBA00022747"/>
    </source>
</evidence>
<dbReference type="GO" id="GO:0009307">
    <property type="term" value="P:DNA restriction-modification system"/>
    <property type="evidence" value="ECO:0007669"/>
    <property type="project" value="UniProtKB-KW"/>
</dbReference>
<dbReference type="InterPro" id="IPR018117">
    <property type="entry name" value="C5_DNA_meth_AS"/>
</dbReference>
<comment type="similarity">
    <text evidence="6 7">Belongs to the class I-like SAM-binding methyltransferase superfamily. C5-methyltransferase family.</text>
</comment>
<dbReference type="PRINTS" id="PR00105">
    <property type="entry name" value="C5METTRFRASE"/>
</dbReference>
<dbReference type="InterPro" id="IPR001525">
    <property type="entry name" value="C5_MeTfrase"/>
</dbReference>
<dbReference type="RefSeq" id="WP_064089455.1">
    <property type="nucleotide sequence ID" value="NZ_LXSQ01000012.1"/>
</dbReference>
<dbReference type="Gene3D" id="3.40.50.150">
    <property type="entry name" value="Vaccinia Virus protein VP39"/>
    <property type="match status" value="1"/>
</dbReference>
<organism evidence="9 10">
    <name type="scientific">Eikenella halliae</name>
    <dbReference type="NCBI Taxonomy" id="1795832"/>
    <lineage>
        <taxon>Bacteria</taxon>
        <taxon>Pseudomonadati</taxon>
        <taxon>Pseudomonadota</taxon>
        <taxon>Betaproteobacteria</taxon>
        <taxon>Neisseriales</taxon>
        <taxon>Neisseriaceae</taxon>
        <taxon>Eikenella</taxon>
    </lineage>
</organism>